<gene>
    <name evidence="2" type="ORF">ACD591_17410</name>
    <name evidence="1" type="ORF">FOE74_09145</name>
</gene>
<dbReference type="EMBL" id="VKKZ01000020">
    <property type="protein sequence ID" value="KAA6434360.1"/>
    <property type="molecule type" value="Genomic_DNA"/>
</dbReference>
<comment type="caution">
    <text evidence="1">The sequence shown here is derived from an EMBL/GenBank/DDBJ whole genome shotgun (WGS) entry which is preliminary data.</text>
</comment>
<sequence length="121" mass="13526">MRERLVPAAQYLTYSEAVDLYQQLTQTGISALVKSCGPPTLPFGEGLYFQVQVQEKDVPSAQPLLEAFSQNQAEKPHEAPKCQACGAAEIEPQRNLSWWKKVLYAGTTVYQCQGCRHTFFA</sequence>
<dbReference type="OrthoDB" id="894008at2"/>
<reference evidence="1 3" key="2">
    <citation type="submission" date="2019-09" db="EMBL/GenBank/DDBJ databases">
        <title>A bacterium isolated from glacier soil.</title>
        <authorList>
            <person name="Liu Q."/>
        </authorList>
    </citation>
    <scope>NUCLEOTIDE SEQUENCE [LARGE SCALE GENOMIC DNA]</scope>
    <source>
        <strain evidence="1 3">MDT1-10-3</strain>
    </source>
</reference>
<evidence type="ECO:0008006" key="5">
    <source>
        <dbReference type="Google" id="ProtNLM"/>
    </source>
</evidence>
<reference evidence="1 3" key="1">
    <citation type="submission" date="2019-07" db="EMBL/GenBank/DDBJ databases">
        <authorList>
            <person name="Qu J.-H."/>
        </authorList>
    </citation>
    <scope>NUCLEOTIDE SEQUENCE [LARGE SCALE GENOMIC DNA]</scope>
    <source>
        <strain evidence="1 3">MDT1-10-3</strain>
    </source>
</reference>
<dbReference type="Proteomes" id="UP001570846">
    <property type="component" value="Unassembled WGS sequence"/>
</dbReference>
<proteinExistence type="predicted"/>
<dbReference type="Proteomes" id="UP000323866">
    <property type="component" value="Unassembled WGS sequence"/>
</dbReference>
<accession>A0A5M8QHG1</accession>
<name>A0A5M8QHG1_9BACT</name>
<organism evidence="1 3">
    <name type="scientific">Rufibacter glacialis</name>
    <dbReference type="NCBI Taxonomy" id="1259555"/>
    <lineage>
        <taxon>Bacteria</taxon>
        <taxon>Pseudomonadati</taxon>
        <taxon>Bacteroidota</taxon>
        <taxon>Cytophagia</taxon>
        <taxon>Cytophagales</taxon>
        <taxon>Hymenobacteraceae</taxon>
        <taxon>Rufibacter</taxon>
    </lineage>
</organism>
<dbReference type="EMBL" id="JBGOGF010000010">
    <property type="protein sequence ID" value="MFA1773081.1"/>
    <property type="molecule type" value="Genomic_DNA"/>
</dbReference>
<reference evidence="2 4" key="3">
    <citation type="submission" date="2024-08" db="EMBL/GenBank/DDBJ databases">
        <authorList>
            <person name="Wei W."/>
        </authorList>
    </citation>
    <scope>NUCLEOTIDE SEQUENCE [LARGE SCALE GENOMIC DNA]</scope>
    <source>
        <strain evidence="2 4">XU2</strain>
    </source>
</reference>
<keyword evidence="4" id="KW-1185">Reference proteome</keyword>
<dbReference type="RefSeq" id="WP_149098304.1">
    <property type="nucleotide sequence ID" value="NZ_BMMG01000003.1"/>
</dbReference>
<evidence type="ECO:0000313" key="4">
    <source>
        <dbReference type="Proteomes" id="UP001570846"/>
    </source>
</evidence>
<protein>
    <recommendedName>
        <fullName evidence="5">DUF2007 domain-containing protein</fullName>
    </recommendedName>
</protein>
<evidence type="ECO:0000313" key="2">
    <source>
        <dbReference type="EMBL" id="MFA1773081.1"/>
    </source>
</evidence>
<evidence type="ECO:0000313" key="1">
    <source>
        <dbReference type="EMBL" id="KAA6434360.1"/>
    </source>
</evidence>
<dbReference type="AlphaFoldDB" id="A0A5M8QHG1"/>
<evidence type="ECO:0000313" key="3">
    <source>
        <dbReference type="Proteomes" id="UP000323866"/>
    </source>
</evidence>